<organism evidence="3">
    <name type="scientific">Ignisphaera aggregans</name>
    <dbReference type="NCBI Taxonomy" id="334771"/>
    <lineage>
        <taxon>Archaea</taxon>
        <taxon>Thermoproteota</taxon>
        <taxon>Thermoprotei</taxon>
        <taxon>Desulfurococcales</taxon>
        <taxon>Desulfurococcaceae</taxon>
        <taxon>Ignisphaera</taxon>
    </lineage>
</organism>
<dbReference type="NCBIfam" id="TIGR00296">
    <property type="entry name" value="TIGR00296 family protein"/>
    <property type="match status" value="1"/>
</dbReference>
<dbReference type="HAMAP" id="MF_00645">
    <property type="entry name" value="AMMECR1"/>
    <property type="match status" value="1"/>
</dbReference>
<evidence type="ECO:0000313" key="3">
    <source>
        <dbReference type="EMBL" id="HGI88234.1"/>
    </source>
</evidence>
<dbReference type="Pfam" id="PF01871">
    <property type="entry name" value="AMMECR1"/>
    <property type="match status" value="1"/>
</dbReference>
<dbReference type="PANTHER" id="PTHR13016">
    <property type="entry name" value="AMMECR1 HOMOLOG"/>
    <property type="match status" value="1"/>
</dbReference>
<dbReference type="NCBIfam" id="TIGR04335">
    <property type="entry name" value="AmmeMemoSam_A"/>
    <property type="match status" value="1"/>
</dbReference>
<reference evidence="3" key="1">
    <citation type="journal article" date="2020" name="mSystems">
        <title>Genome- and Community-Level Interaction Insights into Carbon Utilization and Element Cycling Functions of Hydrothermarchaeota in Hydrothermal Sediment.</title>
        <authorList>
            <person name="Zhou Z."/>
            <person name="Liu Y."/>
            <person name="Xu W."/>
            <person name="Pan J."/>
            <person name="Luo Z.H."/>
            <person name="Li M."/>
        </authorList>
    </citation>
    <scope>NUCLEOTIDE SEQUENCE [LARGE SCALE GENOMIC DNA]</scope>
    <source>
        <strain evidence="3">SpSt-732</strain>
    </source>
</reference>
<dbReference type="AlphaFoldDB" id="A0A7C4BCW0"/>
<dbReference type="PROSITE" id="PS51112">
    <property type="entry name" value="AMMECR1"/>
    <property type="match status" value="1"/>
</dbReference>
<feature type="domain" description="AMMECR1" evidence="2">
    <location>
        <begin position="4"/>
        <end position="193"/>
    </location>
</feature>
<dbReference type="EMBL" id="DTFF01000064">
    <property type="protein sequence ID" value="HGI88234.1"/>
    <property type="molecule type" value="Genomic_DNA"/>
</dbReference>
<evidence type="ECO:0000256" key="1">
    <source>
        <dbReference type="HAMAP-Rule" id="MF_00645"/>
    </source>
</evidence>
<name>A0A7C4BCW0_9CREN</name>
<accession>A0A7C4BCW0</accession>
<sequence>MSLDDGVYLVRLARRAIEEYISKNVKIEPDKGVDKKLLKNGMAFVTIDRVVGPQQKELRGCIGFLQPVSSLVRVVIESAIAAATEDPRFPPLRPDELNTIVIEVSVLSTPVPIKKPSDVIVGKHGIIVSRGWHTGTLLPQVPVEYCWDAETFLAEGCLKAGLEPDCWLDTKTRIFVYESKVFYEETPRGTVKERALEQEFKQRCGLA</sequence>
<dbReference type="InterPro" id="IPR036071">
    <property type="entry name" value="AMMECR1_dom_sf"/>
</dbReference>
<gene>
    <name evidence="3" type="ORF">ENV14_07620</name>
</gene>
<dbReference type="InterPro" id="IPR002733">
    <property type="entry name" value="AMMECR1_domain"/>
</dbReference>
<comment type="caution">
    <text evidence="3">The sequence shown here is derived from an EMBL/GenBank/DDBJ whole genome shotgun (WGS) entry which is preliminary data.</text>
</comment>
<dbReference type="Gene3D" id="3.30.700.20">
    <property type="entry name" value="Hypothetical protein ph0010, domain 1"/>
    <property type="match status" value="1"/>
</dbReference>
<dbReference type="Gene3D" id="3.30.1490.150">
    <property type="entry name" value="Hypothetical protein ph0010, domain 2"/>
    <property type="match status" value="1"/>
</dbReference>
<proteinExistence type="inferred from homology"/>
<dbReference type="InterPro" id="IPR027485">
    <property type="entry name" value="AMMECR1_N"/>
</dbReference>
<protein>
    <recommendedName>
        <fullName evidence="1">Protein ENV14_07620</fullName>
    </recommendedName>
</protein>
<dbReference type="InterPro" id="IPR027623">
    <property type="entry name" value="AmmeMemoSam_A"/>
</dbReference>
<dbReference type="PANTHER" id="PTHR13016:SF0">
    <property type="entry name" value="AMME SYNDROME CANDIDATE GENE 1 PROTEIN"/>
    <property type="match status" value="1"/>
</dbReference>
<evidence type="ECO:0000259" key="2">
    <source>
        <dbReference type="PROSITE" id="PS51112"/>
    </source>
</evidence>
<dbReference type="SUPFAM" id="SSF143447">
    <property type="entry name" value="AMMECR1-like"/>
    <property type="match status" value="1"/>
</dbReference>
<dbReference type="InterPro" id="IPR023472">
    <property type="entry name" value="Uncharacterised_MJ0810"/>
</dbReference>
<dbReference type="InterPro" id="IPR023473">
    <property type="entry name" value="AMMECR1"/>
</dbReference>